<evidence type="ECO:0000313" key="2">
    <source>
        <dbReference type="Proteomes" id="UP000663814"/>
    </source>
</evidence>
<accession>A0ABS7X7Z0</accession>
<reference evidence="1 2" key="1">
    <citation type="submission" date="2021-08" db="EMBL/GenBank/DDBJ databases">
        <title>Rheinheimera aquimaris sp. nov., isolated from seawater of the East Sea in Korea.</title>
        <authorList>
            <person name="Kim K.H."/>
            <person name="Wenting R."/>
            <person name="Kim K.R."/>
            <person name="Jeon C.O."/>
        </authorList>
    </citation>
    <scope>NUCLEOTIDE SEQUENCE [LARGE SCALE GENOMIC DNA]</scope>
    <source>
        <strain evidence="1 2">MA-13</strain>
    </source>
</reference>
<name>A0ABS7X7Z0_9GAMM</name>
<dbReference type="EMBL" id="JAERPS020000001">
    <property type="protein sequence ID" value="MBZ9610917.1"/>
    <property type="molecule type" value="Genomic_DNA"/>
</dbReference>
<evidence type="ECO:0008006" key="3">
    <source>
        <dbReference type="Google" id="ProtNLM"/>
    </source>
</evidence>
<organism evidence="1 2">
    <name type="scientific">Rheinheimera maricola</name>
    <dbReference type="NCBI Taxonomy" id="2793282"/>
    <lineage>
        <taxon>Bacteria</taxon>
        <taxon>Pseudomonadati</taxon>
        <taxon>Pseudomonadota</taxon>
        <taxon>Gammaproteobacteria</taxon>
        <taxon>Chromatiales</taxon>
        <taxon>Chromatiaceae</taxon>
        <taxon>Rheinheimera</taxon>
    </lineage>
</organism>
<proteinExistence type="predicted"/>
<dbReference type="RefSeq" id="WP_205310508.1">
    <property type="nucleotide sequence ID" value="NZ_JAERPS020000001.1"/>
</dbReference>
<evidence type="ECO:0000313" key="1">
    <source>
        <dbReference type="EMBL" id="MBZ9610917.1"/>
    </source>
</evidence>
<keyword evidence="2" id="KW-1185">Reference proteome</keyword>
<comment type="caution">
    <text evidence="1">The sequence shown here is derived from an EMBL/GenBank/DDBJ whole genome shotgun (WGS) entry which is preliminary data.</text>
</comment>
<protein>
    <recommendedName>
        <fullName evidence="3">HDOD domain-containing protein</fullName>
    </recommendedName>
</protein>
<dbReference type="Proteomes" id="UP000663814">
    <property type="component" value="Unassembled WGS sequence"/>
</dbReference>
<sequence>MTSVNAVLQQVQLLLDQRLQLVLGRYTSFKQLQQHDRQLTDCARLLLPAGSASALPAWAMWLCSNNHQTVLNLSDTQDFVFPEAAWLLLNQLKVRLFPQLDAMQLMMPEADTQLAPLNWQLANSLQLTLNPFTHETGLSAAALWYLGGSAQLQLLQSLLAFKQQLATDAPLQLHIELAMYLWGQKSDETRLCEKLLASEQLTPEQLMVLIVGAAEPAKASMINLLARTEANMALAMMAMGFSGQLKFVPLLAELAQQSSSKDVAISALDMLLGVMATDSLLAEPKALQRVLLQRPTSRQICGEDISEPQLAYLWRSGNQLQRQLVACYRCLAQADIPLLNTHSLLGAV</sequence>
<gene>
    <name evidence="1" type="ORF">I4W93_004855</name>
</gene>